<dbReference type="AlphaFoldDB" id="A0A812YP66"/>
<dbReference type="PANTHER" id="PTHR31511">
    <property type="entry name" value="PROTEIN CBG23764"/>
    <property type="match status" value="1"/>
</dbReference>
<dbReference type="InterPro" id="IPR004868">
    <property type="entry name" value="DNA-dir_DNA_pol_B_mt/vir"/>
</dbReference>
<keyword evidence="5" id="KW-0235">DNA replication</keyword>
<keyword evidence="3" id="KW-0808">Transferase</keyword>
<feature type="non-terminal residue" evidence="10">
    <location>
        <position position="1"/>
    </location>
</feature>
<keyword evidence="4" id="KW-0548">Nucleotidyltransferase</keyword>
<keyword evidence="7" id="KW-0238">DNA-binding</keyword>
<evidence type="ECO:0000256" key="2">
    <source>
        <dbReference type="ARBA" id="ARBA00012417"/>
    </source>
</evidence>
<comment type="caution">
    <text evidence="10">The sequence shown here is derived from an EMBL/GenBank/DDBJ whole genome shotgun (WGS) entry which is preliminary data.</text>
</comment>
<organism evidence="10 11">
    <name type="scientific">Symbiodinium necroappetens</name>
    <dbReference type="NCBI Taxonomy" id="1628268"/>
    <lineage>
        <taxon>Eukaryota</taxon>
        <taxon>Sar</taxon>
        <taxon>Alveolata</taxon>
        <taxon>Dinophyceae</taxon>
        <taxon>Suessiales</taxon>
        <taxon>Symbiodiniaceae</taxon>
        <taxon>Symbiodinium</taxon>
    </lineage>
</organism>
<evidence type="ECO:0000256" key="4">
    <source>
        <dbReference type="ARBA" id="ARBA00022695"/>
    </source>
</evidence>
<dbReference type="GO" id="GO:0006260">
    <property type="term" value="P:DNA replication"/>
    <property type="evidence" value="ECO:0007669"/>
    <property type="project" value="UniProtKB-KW"/>
</dbReference>
<reference evidence="10" key="1">
    <citation type="submission" date="2021-02" db="EMBL/GenBank/DDBJ databases">
        <authorList>
            <person name="Dougan E. K."/>
            <person name="Rhodes N."/>
            <person name="Thang M."/>
            <person name="Chan C."/>
        </authorList>
    </citation>
    <scope>NUCLEOTIDE SEQUENCE</scope>
</reference>
<feature type="domain" description="DNA-directed DNA polymerase family B mitochondria/virus" evidence="9">
    <location>
        <begin position="396"/>
        <end position="517"/>
    </location>
</feature>
<comment type="similarity">
    <text evidence="1">Belongs to the DNA polymerase type-B family.</text>
</comment>
<dbReference type="Pfam" id="PF03175">
    <property type="entry name" value="DNA_pol_B_2"/>
    <property type="match status" value="1"/>
</dbReference>
<evidence type="ECO:0000313" key="11">
    <source>
        <dbReference type="Proteomes" id="UP000601435"/>
    </source>
</evidence>
<keyword evidence="11" id="KW-1185">Reference proteome</keyword>
<dbReference type="GO" id="GO:0000166">
    <property type="term" value="F:nucleotide binding"/>
    <property type="evidence" value="ECO:0007669"/>
    <property type="project" value="InterPro"/>
</dbReference>
<dbReference type="PANTHER" id="PTHR31511:SF12">
    <property type="entry name" value="RHO TERMINATION FACTOR N-TERMINAL DOMAIN-CONTAINING PROTEIN"/>
    <property type="match status" value="1"/>
</dbReference>
<dbReference type="SUPFAM" id="SSF56672">
    <property type="entry name" value="DNA/RNA polymerases"/>
    <property type="match status" value="1"/>
</dbReference>
<dbReference type="EC" id="2.7.7.7" evidence="2"/>
<dbReference type="GO" id="GO:0003887">
    <property type="term" value="F:DNA-directed DNA polymerase activity"/>
    <property type="evidence" value="ECO:0007669"/>
    <property type="project" value="UniProtKB-KW"/>
</dbReference>
<proteinExistence type="inferred from homology"/>
<comment type="catalytic activity">
    <reaction evidence="8">
        <text>DNA(n) + a 2'-deoxyribonucleoside 5'-triphosphate = DNA(n+1) + diphosphate</text>
        <dbReference type="Rhea" id="RHEA:22508"/>
        <dbReference type="Rhea" id="RHEA-COMP:17339"/>
        <dbReference type="Rhea" id="RHEA-COMP:17340"/>
        <dbReference type="ChEBI" id="CHEBI:33019"/>
        <dbReference type="ChEBI" id="CHEBI:61560"/>
        <dbReference type="ChEBI" id="CHEBI:173112"/>
        <dbReference type="EC" id="2.7.7.7"/>
    </reaction>
</comment>
<evidence type="ECO:0000256" key="6">
    <source>
        <dbReference type="ARBA" id="ARBA00022932"/>
    </source>
</evidence>
<evidence type="ECO:0000256" key="5">
    <source>
        <dbReference type="ARBA" id="ARBA00022705"/>
    </source>
</evidence>
<evidence type="ECO:0000313" key="10">
    <source>
        <dbReference type="EMBL" id="CAE7779848.1"/>
    </source>
</evidence>
<accession>A0A812YP66</accession>
<sequence length="764" mass="86411">STGQCRSDFEGRLSKISMPTPQNSTLQYRTKATCELAPLIVYADFEVFSQDYASGTSALGCQNRVVAVGYAAVGMCGYEPPEEHRMSMIHARHGEPECSVVLKLILAMMSLADHFKDWRLHRRNLVWLPGQREAHHSSETCRECGRTFDSETKGLGKVAHHEHGSGLFLASLCQDCNKAAHKPNQVTICFHNGGHYDFHFVLRTFSKLTHAISSDLKGREHDPGNSVKSQDCQKQRRKIRKFGVKELARKVEKVGLRCLLDSLPGDAVNALKNFKVTTLRKSGETNLVMNIGPLCFIDTMNFCKAGLGKLIESHRKAVLKPASLGNMTVVSGLETAFPLKASRHPLLRNSNEDVWSALLRKLPMPWDFFSGCDDFDKPPETANFMGFTRFQDVFDAYLALDITAYADLMQIFRRHFFETHHLDPFLYPTLPSAAWDAALRDITQRRDKKFRLITNLEIYADVRKALMGGLCAIFRPHSEANFEGMEGYNAQISAKSALYLDINSMYPHAMTKHLPFSGGCAVKLPECEGLKLEWLHGILDSLNPLEDRMETIYLVFVDYDFPEEFHDAIDWPSPCRMAVPAEEVGPYNRDVVRGRKPVEKLVPYLGFTRFNSWPLLKSFMDRSYAYRRELKDEGRDTEQGFVKLTVNSIYGKTVQNQERFHNSTHYFDPVSFSRAQAGRPVMDFGTDIFERDAFMGTVYRVRKAKSNVNRSPVQVGWAVLEESKLDLAIKYWVGLKSAAFASGTYGFDITGQRSVAFAIADPRS</sequence>
<dbReference type="OrthoDB" id="414982at2759"/>
<dbReference type="EMBL" id="CAJNJA010041996">
    <property type="protein sequence ID" value="CAE7779848.1"/>
    <property type="molecule type" value="Genomic_DNA"/>
</dbReference>
<evidence type="ECO:0000256" key="8">
    <source>
        <dbReference type="ARBA" id="ARBA00049244"/>
    </source>
</evidence>
<dbReference type="InterPro" id="IPR043502">
    <property type="entry name" value="DNA/RNA_pol_sf"/>
</dbReference>
<evidence type="ECO:0000259" key="9">
    <source>
        <dbReference type="Pfam" id="PF03175"/>
    </source>
</evidence>
<feature type="non-terminal residue" evidence="10">
    <location>
        <position position="764"/>
    </location>
</feature>
<evidence type="ECO:0000256" key="1">
    <source>
        <dbReference type="ARBA" id="ARBA00005755"/>
    </source>
</evidence>
<keyword evidence="6" id="KW-0239">DNA-directed DNA polymerase</keyword>
<name>A0A812YP66_9DINO</name>
<evidence type="ECO:0000256" key="7">
    <source>
        <dbReference type="ARBA" id="ARBA00023125"/>
    </source>
</evidence>
<protein>
    <recommendedName>
        <fullName evidence="2">DNA-directed DNA polymerase</fullName>
        <ecNumber evidence="2">2.7.7.7</ecNumber>
    </recommendedName>
</protein>
<evidence type="ECO:0000256" key="3">
    <source>
        <dbReference type="ARBA" id="ARBA00022679"/>
    </source>
</evidence>
<dbReference type="Proteomes" id="UP000601435">
    <property type="component" value="Unassembled WGS sequence"/>
</dbReference>
<dbReference type="GO" id="GO:0003677">
    <property type="term" value="F:DNA binding"/>
    <property type="evidence" value="ECO:0007669"/>
    <property type="project" value="UniProtKB-KW"/>
</dbReference>
<gene>
    <name evidence="10" type="ORF">SNEC2469_LOCUS22844</name>
</gene>